<proteinExistence type="predicted"/>
<dbReference type="Proteomes" id="UP000234585">
    <property type="component" value="Unassembled WGS sequence"/>
</dbReference>
<feature type="non-terminal residue" evidence="1">
    <location>
        <position position="1"/>
    </location>
</feature>
<evidence type="ECO:0000313" key="1">
    <source>
        <dbReference type="EMBL" id="PLB40715.1"/>
    </source>
</evidence>
<protein>
    <submittedName>
        <fullName evidence="1">Uncharacterized protein</fullName>
    </submittedName>
</protein>
<sequence>MHLLILSLPSLPLPIKLPLLRFHIIRLLLHVCLLRRLLSVLQLQPQLLPGRHRRRPRRVFARHVRSRDRFVRFRRGNRIRSGGIRAVSKRL</sequence>
<gene>
    <name evidence="1" type="ORF">BDW47DRAFT_100699</name>
</gene>
<organism evidence="1 2">
    <name type="scientific">Aspergillus candidus</name>
    <dbReference type="NCBI Taxonomy" id="41067"/>
    <lineage>
        <taxon>Eukaryota</taxon>
        <taxon>Fungi</taxon>
        <taxon>Dikarya</taxon>
        <taxon>Ascomycota</taxon>
        <taxon>Pezizomycotina</taxon>
        <taxon>Eurotiomycetes</taxon>
        <taxon>Eurotiomycetidae</taxon>
        <taxon>Eurotiales</taxon>
        <taxon>Aspergillaceae</taxon>
        <taxon>Aspergillus</taxon>
        <taxon>Aspergillus subgen. Circumdati</taxon>
    </lineage>
</organism>
<dbReference type="EMBL" id="KZ559123">
    <property type="protein sequence ID" value="PLB40715.1"/>
    <property type="molecule type" value="Genomic_DNA"/>
</dbReference>
<name>A0A2I2FJA1_ASPCN</name>
<dbReference type="AlphaFoldDB" id="A0A2I2FJA1"/>
<dbReference type="GeneID" id="36518666"/>
<evidence type="ECO:0000313" key="2">
    <source>
        <dbReference type="Proteomes" id="UP000234585"/>
    </source>
</evidence>
<keyword evidence="2" id="KW-1185">Reference proteome</keyword>
<reference evidence="1 2" key="1">
    <citation type="submission" date="2017-12" db="EMBL/GenBank/DDBJ databases">
        <authorList>
            <consortium name="DOE Joint Genome Institute"/>
            <person name="Haridas S."/>
            <person name="Kjaerbolling I."/>
            <person name="Vesth T.C."/>
            <person name="Frisvad J.C."/>
            <person name="Nybo J.L."/>
            <person name="Theobald S."/>
            <person name="Kuo A."/>
            <person name="Bowyer P."/>
            <person name="Matsuda Y."/>
            <person name="Mondo S."/>
            <person name="Lyhne E.K."/>
            <person name="Kogle M.E."/>
            <person name="Clum A."/>
            <person name="Lipzen A."/>
            <person name="Salamov A."/>
            <person name="Ngan C.Y."/>
            <person name="Daum C."/>
            <person name="Chiniquy J."/>
            <person name="Barry K."/>
            <person name="LaButti K."/>
            <person name="Simmons B.A."/>
            <person name="Magnuson J.K."/>
            <person name="Mortensen U.H."/>
            <person name="Larsen T.O."/>
            <person name="Grigoriev I.V."/>
            <person name="Baker S.E."/>
            <person name="Andersen M.R."/>
            <person name="Nordberg H.P."/>
            <person name="Cantor M.N."/>
            <person name="Hua S.X."/>
        </authorList>
    </citation>
    <scope>NUCLEOTIDE SEQUENCE [LARGE SCALE GENOMIC DNA]</scope>
    <source>
        <strain evidence="1 2">CBS 102.13</strain>
    </source>
</reference>
<accession>A0A2I2FJA1</accession>
<dbReference type="RefSeq" id="XP_024674727.1">
    <property type="nucleotide sequence ID" value="XM_024811506.1"/>
</dbReference>